<dbReference type="PANTHER" id="PTHR15332">
    <property type="entry name" value="PROPROTEIN CONVERTASE SUBTILISIN_KEXIN TYPE 5-LIKE"/>
    <property type="match status" value="1"/>
</dbReference>
<dbReference type="InParanoid" id="Q23JB7"/>
<dbReference type="SUPFAM" id="SSF57184">
    <property type="entry name" value="Growth factor receptor domain"/>
    <property type="match status" value="5"/>
</dbReference>
<evidence type="ECO:0000313" key="3">
    <source>
        <dbReference type="Proteomes" id="UP000009168"/>
    </source>
</evidence>
<evidence type="ECO:0000256" key="1">
    <source>
        <dbReference type="SAM" id="SignalP"/>
    </source>
</evidence>
<feature type="signal peptide" evidence="1">
    <location>
        <begin position="1"/>
        <end position="16"/>
    </location>
</feature>
<feature type="chain" id="PRO_5004201926" evidence="1">
    <location>
        <begin position="17"/>
        <end position="927"/>
    </location>
</feature>
<dbReference type="EMBL" id="GG662691">
    <property type="protein sequence ID" value="EAR96587.3"/>
    <property type="molecule type" value="Genomic_DNA"/>
</dbReference>
<dbReference type="Proteomes" id="UP000009168">
    <property type="component" value="Unassembled WGS sequence"/>
</dbReference>
<proteinExistence type="predicted"/>
<sequence>MIFLLIVLNLIAYTLQDKNVSLRSNAIVQVTSSKQQTKSRKLASLCNQNCTCGPGFAYPQCGYCQNGLIYYPTNNTCQNSNICRSTPGMLIDNNNGGTQTCTQCITGYQLIGSLCYQNCPSGTYRYPDLSCKSCNTSNKQYIDGQNYCQQCDSSCQTCNGSSQNNCQSCPFGTSLYPDGSCKICNLDNKQYLDSSQICQNCNSSCQTCDGSSQNQCLSCPSGTNLYPDRSCKFCDLTNKQFLDTHHICQSCDSSCQQCSGPSSIQCISCPSGTNLFPDNSCRFCDKANKKYLDSSNVCRDCDQTCQTCSGPTTTQCLTCTSGTNFYPDKTCRFCDIANKQYLDSSNICQQCDVTCQTCNGSAPTSCLTCPNGTSLYPDRSCKVCNTSNKQYIDSQQSCQYCDSSCQTCDGSSPDNCLSCPSGYFKQGNKCIQCNAACKECIGTSDQDCIECNQLYFQFDKNTKICQKCPNDQYLKYSNQSCSNCDYQCIPCNSIPLTFSMFQIDSNLSSSQDYCLVCSCKQCLSGYVKFNDQQCIASCDEIGSNYQYDSSTNSCQCQPGYNYQVKNPIKNNFDCAQGYGQGYYCNDSNKCFQCSQNCSQCSDIQTCQKCGKGFYLWKNNCYSSCFPDLNIVPNENSGECECTQGYFLQKLSTPIQNQFDSCQLVLALQEIQIHNKLMESQDQTLSSNFYDNLIVFQYNRELTKEEYQSFQFQIDDEILNQGSDFQIISTSQQMQNILCTVRSAQNRKIKQLRIQLLNSIQNYQIQNTILVSNEYSKQSSDALSSKQISQSFESMSQTFSGDQNSATGKTISFLKQFQVLCYISNFVQILPLIYLIRDKLPDKIKFSSLFGVSIIFNKTPPPSQITISSLEISTNDYTEQLKNTLQQFGISSNFYENFLQAHLLITISIRESFCFKKYQIFMEILNLL</sequence>
<gene>
    <name evidence="2" type="ORF">TTHERM_00490550</name>
</gene>
<dbReference type="RefSeq" id="XP_001016832.3">
    <property type="nucleotide sequence ID" value="XM_001016832.3"/>
</dbReference>
<dbReference type="PANTHER" id="PTHR15332:SF175">
    <property type="entry name" value="PROPROTEIN CONVERTASE SUBTILISIN_KEXIN TYPE 5-LIKE"/>
    <property type="match status" value="1"/>
</dbReference>
<dbReference type="HOGENOM" id="CLU_010239_0_0_1"/>
<keyword evidence="3" id="KW-1185">Reference proteome</keyword>
<dbReference type="InterPro" id="IPR009030">
    <property type="entry name" value="Growth_fac_rcpt_cys_sf"/>
</dbReference>
<accession>Q23JB7</accession>
<dbReference type="Gene3D" id="2.10.220.10">
    <property type="entry name" value="Hormone Receptor, Insulin-like Growth Factor Receptor 1, Chain A, domain 2"/>
    <property type="match status" value="4"/>
</dbReference>
<dbReference type="SMART" id="SM00261">
    <property type="entry name" value="FU"/>
    <property type="match status" value="9"/>
</dbReference>
<evidence type="ECO:0000313" key="2">
    <source>
        <dbReference type="EMBL" id="EAR96587.3"/>
    </source>
</evidence>
<keyword evidence="1" id="KW-0732">Signal</keyword>
<dbReference type="InterPro" id="IPR006212">
    <property type="entry name" value="Furin_repeat"/>
</dbReference>
<organism evidence="2 3">
    <name type="scientific">Tetrahymena thermophila (strain SB210)</name>
    <dbReference type="NCBI Taxonomy" id="312017"/>
    <lineage>
        <taxon>Eukaryota</taxon>
        <taxon>Sar</taxon>
        <taxon>Alveolata</taxon>
        <taxon>Ciliophora</taxon>
        <taxon>Intramacronucleata</taxon>
        <taxon>Oligohymenophorea</taxon>
        <taxon>Hymenostomatida</taxon>
        <taxon>Tetrahymenina</taxon>
        <taxon>Tetrahymenidae</taxon>
        <taxon>Tetrahymena</taxon>
    </lineage>
</organism>
<dbReference type="CDD" id="cd00064">
    <property type="entry name" value="FU"/>
    <property type="match status" value="1"/>
</dbReference>
<protein>
    <submittedName>
        <fullName evidence="2">Zinc finger lsd1 subclass family protein</fullName>
    </submittedName>
</protein>
<dbReference type="OrthoDB" id="282489at2759"/>
<name>Q23JB7_TETTS</name>
<reference evidence="3" key="1">
    <citation type="journal article" date="2006" name="PLoS Biol.">
        <title>Macronuclear genome sequence of the ciliate Tetrahymena thermophila, a model eukaryote.</title>
        <authorList>
            <person name="Eisen J.A."/>
            <person name="Coyne R.S."/>
            <person name="Wu M."/>
            <person name="Wu D."/>
            <person name="Thiagarajan M."/>
            <person name="Wortman J.R."/>
            <person name="Badger J.H."/>
            <person name="Ren Q."/>
            <person name="Amedeo P."/>
            <person name="Jones K.M."/>
            <person name="Tallon L.J."/>
            <person name="Delcher A.L."/>
            <person name="Salzberg S.L."/>
            <person name="Silva J.C."/>
            <person name="Haas B.J."/>
            <person name="Majoros W.H."/>
            <person name="Farzad M."/>
            <person name="Carlton J.M."/>
            <person name="Smith R.K. Jr."/>
            <person name="Garg J."/>
            <person name="Pearlman R.E."/>
            <person name="Karrer K.M."/>
            <person name="Sun L."/>
            <person name="Manning G."/>
            <person name="Elde N.C."/>
            <person name="Turkewitz A.P."/>
            <person name="Asai D.J."/>
            <person name="Wilkes D.E."/>
            <person name="Wang Y."/>
            <person name="Cai H."/>
            <person name="Collins K."/>
            <person name="Stewart B.A."/>
            <person name="Lee S.R."/>
            <person name="Wilamowska K."/>
            <person name="Weinberg Z."/>
            <person name="Ruzzo W.L."/>
            <person name="Wloga D."/>
            <person name="Gaertig J."/>
            <person name="Frankel J."/>
            <person name="Tsao C.-C."/>
            <person name="Gorovsky M.A."/>
            <person name="Keeling P.J."/>
            <person name="Waller R.F."/>
            <person name="Patron N.J."/>
            <person name="Cherry J.M."/>
            <person name="Stover N.A."/>
            <person name="Krieger C.J."/>
            <person name="del Toro C."/>
            <person name="Ryder H.F."/>
            <person name="Williamson S.C."/>
            <person name="Barbeau R.A."/>
            <person name="Hamilton E.P."/>
            <person name="Orias E."/>
        </authorList>
    </citation>
    <scope>NUCLEOTIDE SEQUENCE [LARGE SCALE GENOMIC DNA]</scope>
    <source>
        <strain evidence="3">SB210</strain>
    </source>
</reference>
<dbReference type="AlphaFoldDB" id="Q23JB7"/>
<dbReference type="eggNOG" id="KOG3525">
    <property type="taxonomic scope" value="Eukaryota"/>
</dbReference>
<dbReference type="KEGG" id="tet:TTHERM_00490550"/>
<dbReference type="GeneID" id="7838688"/>